<dbReference type="Proteomes" id="UP000000377">
    <property type="component" value="Chromosome"/>
</dbReference>
<evidence type="ECO:0000256" key="1">
    <source>
        <dbReference type="SAM" id="MobiDB-lite"/>
    </source>
</evidence>
<dbReference type="CDD" id="cd01831">
    <property type="entry name" value="Endoglucanase_E_like"/>
    <property type="match status" value="2"/>
</dbReference>
<evidence type="ECO:0000259" key="3">
    <source>
        <dbReference type="Pfam" id="PF17996"/>
    </source>
</evidence>
<dbReference type="InterPro" id="IPR037461">
    <property type="entry name" value="CtCE2-like_dom"/>
</dbReference>
<dbReference type="Pfam" id="PF17996">
    <property type="entry name" value="CE2_N"/>
    <property type="match status" value="2"/>
</dbReference>
<dbReference type="Gene3D" id="2.60.120.260">
    <property type="entry name" value="Galactose-binding domain-like"/>
    <property type="match status" value="2"/>
</dbReference>
<name>D7C0R4_STRBB</name>
<feature type="domain" description="Carbohydrate esterase 2 N-terminal" evidence="3">
    <location>
        <begin position="409"/>
        <end position="512"/>
    </location>
</feature>
<dbReference type="KEGG" id="sbh:SBI_02665"/>
<dbReference type="SUPFAM" id="SSF52266">
    <property type="entry name" value="SGNH hydrolase"/>
    <property type="match status" value="2"/>
</dbReference>
<dbReference type="EMBL" id="CP002047">
    <property type="protein sequence ID" value="ADI05786.1"/>
    <property type="molecule type" value="Genomic_DNA"/>
</dbReference>
<dbReference type="InterPro" id="IPR052762">
    <property type="entry name" value="PCW_deacetylase/CE"/>
</dbReference>
<dbReference type="HOGENOM" id="CLU_389746_0_0_11"/>
<feature type="domain" description="SGNH hydrolase-type esterase" evidence="2">
    <location>
        <begin position="523"/>
        <end position="693"/>
    </location>
</feature>
<dbReference type="eggNOG" id="COG2755">
    <property type="taxonomic scope" value="Bacteria"/>
</dbReference>
<protein>
    <submittedName>
        <fullName evidence="4">Lipolytic protein G-D-S-L family</fullName>
    </submittedName>
</protein>
<sequence length="708" mass="74750">MPPTTPPTWSTGATARTPARAAAHTARAVLLLVMSTSLLVWGLSLGGTRAHAAQAHPAQAQTAQGQTATVLGNGSVTDPNISYVGRWDVSSGTAAVPNWTGGYLQTAFTGTTVKVKSRDAVNFYASVDGGADVFYAGVKGTVNLTPQVLPQGNHTLRISYRSGDTVFQGLVLDSGAGTISPQVPSKLIEFVGDSITAGALTDRLALDSYGWKTGEKLGMRHTQIARSGYCLVGKDGCTGLATQFFKTASTGDQNWDFSRYQANAVVINLGTNDVGHSVTGAEFQSAYTNLLRDIRAKYPNAVLFALQTLKKRYVTETKAAVSARTGAGDAKVTYVDTTGWLTDGTDYEDGNGHPNESGHTKFANRLAPVISSKLGITATNAQPSITKTSSAAKAAAAAPGDPGDPNIKFSGRWDTKSSTTAYTPYWAGAYFRTGFTGRTVKLKQRNAIDLWASIDGGPATFFDEAKGTVNLTPTPLSAGNHTLQVNYQVVAGSYHGDAVFQGLVLDSGATTFTPATPKKLIEFIGDSITVGTTTSQNARTAYGWLIGERLGADHTQIAQGGAALVDTADDRMSLEQQFTKLNPNAATPDWDFSRYQANAVVINLGTNDVGRGVTSAQFQAAYSSLLRKVRTAYPNAWIFALETFRGRFVPETQAAVTAAVSGGDSKVSFVDTTGWLASDELSDSVHPNDKGHRTITDHLAPIISAKLG</sequence>
<dbReference type="Gene3D" id="3.40.50.1110">
    <property type="entry name" value="SGNH hydrolase"/>
    <property type="match status" value="2"/>
</dbReference>
<evidence type="ECO:0000259" key="2">
    <source>
        <dbReference type="Pfam" id="PF13472"/>
    </source>
</evidence>
<feature type="domain" description="Carbohydrate esterase 2 N-terminal" evidence="3">
    <location>
        <begin position="83"/>
        <end position="178"/>
    </location>
</feature>
<dbReference type="InterPro" id="IPR036514">
    <property type="entry name" value="SGNH_hydro_sf"/>
</dbReference>
<dbReference type="InterPro" id="IPR013830">
    <property type="entry name" value="SGNH_hydro"/>
</dbReference>
<accession>D7C0R4</accession>
<evidence type="ECO:0000313" key="5">
    <source>
        <dbReference type="Proteomes" id="UP000000377"/>
    </source>
</evidence>
<gene>
    <name evidence="4" type="ordered locus">SBI_02665</name>
</gene>
<feature type="region of interest" description="Disordered" evidence="1">
    <location>
        <begin position="390"/>
        <end position="412"/>
    </location>
</feature>
<keyword evidence="5" id="KW-1185">Reference proteome</keyword>
<dbReference type="AlphaFoldDB" id="D7C0R4"/>
<evidence type="ECO:0000313" key="4">
    <source>
        <dbReference type="EMBL" id="ADI05786.1"/>
    </source>
</evidence>
<organism evidence="4 5">
    <name type="scientific">Streptomyces bingchenggensis (strain BCW-1)</name>
    <dbReference type="NCBI Taxonomy" id="749414"/>
    <lineage>
        <taxon>Bacteria</taxon>
        <taxon>Bacillati</taxon>
        <taxon>Actinomycetota</taxon>
        <taxon>Actinomycetes</taxon>
        <taxon>Kitasatosporales</taxon>
        <taxon>Streptomycetaceae</taxon>
        <taxon>Streptomyces</taxon>
    </lineage>
</organism>
<feature type="domain" description="SGNH hydrolase-type esterase" evidence="2">
    <location>
        <begin position="190"/>
        <end position="360"/>
    </location>
</feature>
<dbReference type="PATRIC" id="fig|749414.3.peg.2761"/>
<dbReference type="STRING" id="749414.SBI_02665"/>
<dbReference type="GO" id="GO:0052689">
    <property type="term" value="F:carboxylic ester hydrolase activity"/>
    <property type="evidence" value="ECO:0007669"/>
    <property type="project" value="InterPro"/>
</dbReference>
<dbReference type="InterPro" id="IPR040794">
    <property type="entry name" value="CE2_N"/>
</dbReference>
<dbReference type="Pfam" id="PF13472">
    <property type="entry name" value="Lipase_GDSL_2"/>
    <property type="match status" value="2"/>
</dbReference>
<dbReference type="PANTHER" id="PTHR37834">
    <property type="entry name" value="GDSL-LIKE LIPASE/ACYLHYDROLASE DOMAIN PROTEIN (AFU_ORTHOLOGUE AFUA_2G00620)"/>
    <property type="match status" value="1"/>
</dbReference>
<proteinExistence type="predicted"/>
<reference evidence="4 5" key="1">
    <citation type="journal article" date="2010" name="J. Bacteriol.">
        <title>Genome sequence of the milbemycin-producing bacterium Streptomyces bingchenggensis.</title>
        <authorList>
            <person name="Wang X.J."/>
            <person name="Yan Y.J."/>
            <person name="Zhang B."/>
            <person name="An J."/>
            <person name="Wang J.J."/>
            <person name="Tian J."/>
            <person name="Jiang L."/>
            <person name="Chen Y.H."/>
            <person name="Huang S.X."/>
            <person name="Yin M."/>
            <person name="Zhang J."/>
            <person name="Gao A.L."/>
            <person name="Liu C.X."/>
            <person name="Zhu Z.X."/>
            <person name="Xiang W.S."/>
        </authorList>
    </citation>
    <scope>NUCLEOTIDE SEQUENCE [LARGE SCALE GENOMIC DNA]</scope>
    <source>
        <strain evidence="4 5">BCW-1</strain>
    </source>
</reference>
<dbReference type="PANTHER" id="PTHR37834:SF2">
    <property type="entry name" value="ESTERASE, SGNH HYDROLASE-TYPE"/>
    <property type="match status" value="1"/>
</dbReference>